<keyword evidence="8" id="KW-1185">Reference proteome</keyword>
<dbReference type="EMBL" id="JACXJA010000034">
    <property type="protein sequence ID" value="MBD2864836.1"/>
    <property type="molecule type" value="Genomic_DNA"/>
</dbReference>
<dbReference type="GO" id="GO:0046872">
    <property type="term" value="F:metal ion binding"/>
    <property type="evidence" value="ECO:0007669"/>
    <property type="project" value="UniProtKB-KW"/>
</dbReference>
<keyword evidence="4" id="KW-0408">Iron</keyword>
<dbReference type="PANTHER" id="PTHR43498">
    <property type="entry name" value="FERREDOXIN:COB-COM HETERODISULFIDE REDUCTASE SUBUNIT A"/>
    <property type="match status" value="1"/>
</dbReference>
<reference evidence="7" key="1">
    <citation type="submission" date="2020-09" db="EMBL/GenBank/DDBJ databases">
        <title>A novel bacterium of genus Paenibacillus, isolated from South China Sea.</title>
        <authorList>
            <person name="Huang H."/>
            <person name="Mo K."/>
            <person name="Hu Y."/>
        </authorList>
    </citation>
    <scope>NUCLEOTIDE SEQUENCE</scope>
    <source>
        <strain evidence="7">IB182363</strain>
    </source>
</reference>
<name>A0A927CF60_9BACL</name>
<accession>A0A927CF60</accession>
<keyword evidence="1" id="KW-0004">4Fe-4S</keyword>
<keyword evidence="6" id="KW-0812">Transmembrane</keyword>
<keyword evidence="5" id="KW-0411">Iron-sulfur</keyword>
<protein>
    <submittedName>
        <fullName evidence="7">FAD-dependent oxidoreductase</fullName>
    </submittedName>
</protein>
<evidence type="ECO:0000256" key="2">
    <source>
        <dbReference type="ARBA" id="ARBA00022723"/>
    </source>
</evidence>
<dbReference type="RefSeq" id="WP_190930457.1">
    <property type="nucleotide sequence ID" value="NZ_JACXJA010000034.1"/>
</dbReference>
<evidence type="ECO:0000313" key="8">
    <source>
        <dbReference type="Proteomes" id="UP000639396"/>
    </source>
</evidence>
<keyword evidence="6" id="KW-1133">Transmembrane helix</keyword>
<evidence type="ECO:0000256" key="1">
    <source>
        <dbReference type="ARBA" id="ARBA00022485"/>
    </source>
</evidence>
<dbReference type="InterPro" id="IPR036188">
    <property type="entry name" value="FAD/NAD-bd_sf"/>
</dbReference>
<keyword evidence="3" id="KW-0560">Oxidoreductase</keyword>
<dbReference type="GO" id="GO:0051539">
    <property type="term" value="F:4 iron, 4 sulfur cluster binding"/>
    <property type="evidence" value="ECO:0007669"/>
    <property type="project" value="UniProtKB-KW"/>
</dbReference>
<dbReference type="Proteomes" id="UP000639396">
    <property type="component" value="Unassembled WGS sequence"/>
</dbReference>
<proteinExistence type="predicted"/>
<evidence type="ECO:0000256" key="5">
    <source>
        <dbReference type="ARBA" id="ARBA00023014"/>
    </source>
</evidence>
<dbReference type="SUPFAM" id="SSF51905">
    <property type="entry name" value="FAD/NAD(P)-binding domain"/>
    <property type="match status" value="1"/>
</dbReference>
<dbReference type="Pfam" id="PF12831">
    <property type="entry name" value="FAD_oxidored"/>
    <property type="match status" value="1"/>
</dbReference>
<keyword evidence="6" id="KW-0472">Membrane</keyword>
<evidence type="ECO:0000313" key="7">
    <source>
        <dbReference type="EMBL" id="MBD2864836.1"/>
    </source>
</evidence>
<evidence type="ECO:0000256" key="4">
    <source>
        <dbReference type="ARBA" id="ARBA00023004"/>
    </source>
</evidence>
<dbReference type="GO" id="GO:0016491">
    <property type="term" value="F:oxidoreductase activity"/>
    <property type="evidence" value="ECO:0007669"/>
    <property type="project" value="UniProtKB-KW"/>
</dbReference>
<gene>
    <name evidence="7" type="ORF">IDH45_22935</name>
</gene>
<evidence type="ECO:0000256" key="3">
    <source>
        <dbReference type="ARBA" id="ARBA00023002"/>
    </source>
</evidence>
<sequence>MFKRSSSIFYNNNQRKYRKGLASAIAIALLLAAAVVFIWLREPLETPAPAELLEVPSVAKPKEEYDVIVAGTDPEGVAAAVSAARNGQSVLLVDGRNRDRLGGLMTLGWLNSLDPSYSPKKALLPGKHNFLNKGIFQQWYDRVEGTSFDIITAANAFRNLVANENRIDVLLKTQSMRPLVDHSSVARTVRGLSITLADGTSMSVQAKAVIDATQDADIADIAGVPFTYGREDLGEKDSKMAVTAVFRLANVTPDVWGKMIAREGVGHDGHSAWGYHDMWDYPTTDKTKVRMRGLNIGRQNDHSILINALQLFGVDPFDPKSVEQAYETARRELPLVVDYMKDKYPEFQQVELAGIAPELYVRETRHMIGEYRLSIADLLDNRDHWDRIGFGSYSVDIQSTSYDFRGTILMKPKQYAIPFRSIVPKEVDGLLVVGRSASYDSLPHGSARTIPVGMAAGQAAGAAAKLAAEHKVTFRQLSASKDIIEQLQRLLNDQGMELKPFRIDPPVYTKHASYPGLKAAVSMGFAFGGSQNDFELEDVSNPQRLVHTMLQVRQVHPDAFKGNPSEALEGIGEPDTAPLTLEQAAFTIALSAGLPTSPEQARSMLGTRQLLSAETMTTIKNPQKLTNADVYMMIRDVVKGMTGTVYE</sequence>
<organism evidence="7 8">
    <name type="scientific">Paenibacillus oceani</name>
    <dbReference type="NCBI Taxonomy" id="2772510"/>
    <lineage>
        <taxon>Bacteria</taxon>
        <taxon>Bacillati</taxon>
        <taxon>Bacillota</taxon>
        <taxon>Bacilli</taxon>
        <taxon>Bacillales</taxon>
        <taxon>Paenibacillaceae</taxon>
        <taxon>Paenibacillus</taxon>
    </lineage>
</organism>
<dbReference type="InterPro" id="IPR039650">
    <property type="entry name" value="HdrA-like"/>
</dbReference>
<dbReference type="PANTHER" id="PTHR43498:SF1">
    <property type="entry name" value="COB--COM HETERODISULFIDE REDUCTASE IRON-SULFUR SUBUNIT A"/>
    <property type="match status" value="1"/>
</dbReference>
<evidence type="ECO:0000256" key="6">
    <source>
        <dbReference type="SAM" id="Phobius"/>
    </source>
</evidence>
<dbReference type="Gene3D" id="3.50.50.60">
    <property type="entry name" value="FAD/NAD(P)-binding domain"/>
    <property type="match status" value="1"/>
</dbReference>
<dbReference type="AlphaFoldDB" id="A0A927CF60"/>
<keyword evidence="2" id="KW-0479">Metal-binding</keyword>
<comment type="caution">
    <text evidence="7">The sequence shown here is derived from an EMBL/GenBank/DDBJ whole genome shotgun (WGS) entry which is preliminary data.</text>
</comment>
<feature type="transmembrane region" description="Helical" evidence="6">
    <location>
        <begin position="21"/>
        <end position="40"/>
    </location>
</feature>